<sequence>MPAQSEASIADPAKSTTDPIKASPATLSVAEEERVLQLAAEIAEIGKPLAIPLFKDPSTMTSASLRQSQLLSIIMAATATTSIIAADNDRQPIMQQRERPKRETR</sequence>
<dbReference type="AlphaFoldDB" id="A0A1G4B9P0"/>
<keyword evidence="3" id="KW-1185">Reference proteome</keyword>
<dbReference type="RefSeq" id="XP_022475260.1">
    <property type="nucleotide sequence ID" value="XM_022618262.1"/>
</dbReference>
<evidence type="ECO:0000313" key="2">
    <source>
        <dbReference type="EMBL" id="OHE98109.1"/>
    </source>
</evidence>
<protein>
    <submittedName>
        <fullName evidence="2">Uncharacterized protein</fullName>
    </submittedName>
</protein>
<dbReference type="GeneID" id="34559772"/>
<accession>A0A1G4B9P0</accession>
<dbReference type="Proteomes" id="UP000176998">
    <property type="component" value="Unassembled WGS sequence"/>
</dbReference>
<comment type="caution">
    <text evidence="2">The sequence shown here is derived from an EMBL/GenBank/DDBJ whole genome shotgun (WGS) entry which is preliminary data.</text>
</comment>
<proteinExistence type="predicted"/>
<evidence type="ECO:0000256" key="1">
    <source>
        <dbReference type="SAM" id="MobiDB-lite"/>
    </source>
</evidence>
<organism evidence="2 3">
    <name type="scientific">Colletotrichum orchidophilum</name>
    <dbReference type="NCBI Taxonomy" id="1209926"/>
    <lineage>
        <taxon>Eukaryota</taxon>
        <taxon>Fungi</taxon>
        <taxon>Dikarya</taxon>
        <taxon>Ascomycota</taxon>
        <taxon>Pezizomycotina</taxon>
        <taxon>Sordariomycetes</taxon>
        <taxon>Hypocreomycetidae</taxon>
        <taxon>Glomerellales</taxon>
        <taxon>Glomerellaceae</taxon>
        <taxon>Colletotrichum</taxon>
    </lineage>
</organism>
<reference evidence="2 3" key="1">
    <citation type="submission" date="2016-09" db="EMBL/GenBank/DDBJ databases">
        <authorList>
            <person name="Capua I."/>
            <person name="De Benedictis P."/>
            <person name="Joannis T."/>
            <person name="Lombin L.H."/>
            <person name="Cattoli G."/>
        </authorList>
    </citation>
    <scope>NUCLEOTIDE SEQUENCE [LARGE SCALE GENOMIC DNA]</scope>
    <source>
        <strain evidence="2 3">IMI 309357</strain>
    </source>
</reference>
<evidence type="ECO:0000313" key="3">
    <source>
        <dbReference type="Proteomes" id="UP000176998"/>
    </source>
</evidence>
<gene>
    <name evidence="2" type="ORF">CORC01_06623</name>
</gene>
<name>A0A1G4B9P0_9PEZI</name>
<feature type="region of interest" description="Disordered" evidence="1">
    <location>
        <begin position="1"/>
        <end position="27"/>
    </location>
</feature>
<dbReference type="EMBL" id="MJBS01000050">
    <property type="protein sequence ID" value="OHE98109.1"/>
    <property type="molecule type" value="Genomic_DNA"/>
</dbReference>